<name>A0A391NPX0_9EUKA</name>
<sequence length="381" mass="42743">HDSVLGCSLRDYLGSDDYSCSCMVSYVRTERGYALGPFKEGTEDHRHHCHDCVGRHIHLRSSGVAAVPRRHMVQPLAYLGDGDVLCVGSGNDSAFTVSMPTREGLEERVERECSSASQWQTPYGVTHCVTHLMCGPSLYVFCGPSYKGALVTLECTLDDMSWHHHPSPPLFYRHCRGVAIEDDLVFVSCPSRMKGGIPLSCHRYSPASRVWIQMDLPNDLLLVEYDSWALVEVGGMAYLFVESESETEGGSHRVSVLGFSPQEGKWEYISRHSLPGVRHMPVSTSYDSIVMGQYIAIIRGLPRIRREFASSVPCLVYDTITCNWTEWNVADIVPLYDRRLILDDGISYLFCRQITQEMDGIGIGEVDPQVVYPHPSLKWAE</sequence>
<organism evidence="1 2">
    <name type="scientific">Kipferlia bialata</name>
    <dbReference type="NCBI Taxonomy" id="797122"/>
    <lineage>
        <taxon>Eukaryota</taxon>
        <taxon>Metamonada</taxon>
        <taxon>Carpediemonas-like organisms</taxon>
        <taxon>Kipferlia</taxon>
    </lineage>
</organism>
<feature type="non-terminal residue" evidence="1">
    <location>
        <position position="1"/>
    </location>
</feature>
<accession>A0A391NPX0</accession>
<comment type="caution">
    <text evidence="1">The sequence shown here is derived from an EMBL/GenBank/DDBJ whole genome shotgun (WGS) entry which is preliminary data.</text>
</comment>
<evidence type="ECO:0000313" key="1">
    <source>
        <dbReference type="EMBL" id="GCA62940.1"/>
    </source>
</evidence>
<proteinExistence type="predicted"/>
<dbReference type="Proteomes" id="UP000265618">
    <property type="component" value="Unassembled WGS sequence"/>
</dbReference>
<evidence type="ECO:0000313" key="2">
    <source>
        <dbReference type="Proteomes" id="UP000265618"/>
    </source>
</evidence>
<dbReference type="Gene3D" id="2.120.10.80">
    <property type="entry name" value="Kelch-type beta propeller"/>
    <property type="match status" value="1"/>
</dbReference>
<dbReference type="InterPro" id="IPR015915">
    <property type="entry name" value="Kelch-typ_b-propeller"/>
</dbReference>
<dbReference type="EMBL" id="BDIP01001779">
    <property type="protein sequence ID" value="GCA62940.1"/>
    <property type="molecule type" value="Genomic_DNA"/>
</dbReference>
<reference evidence="1 2" key="1">
    <citation type="journal article" date="2018" name="PLoS ONE">
        <title>The draft genome of Kipferlia bialata reveals reductive genome evolution in fornicate parasites.</title>
        <authorList>
            <person name="Tanifuji G."/>
            <person name="Takabayashi S."/>
            <person name="Kume K."/>
            <person name="Takagi M."/>
            <person name="Nakayama T."/>
            <person name="Kamikawa R."/>
            <person name="Inagaki Y."/>
            <person name="Hashimoto T."/>
        </authorList>
    </citation>
    <scope>NUCLEOTIDE SEQUENCE [LARGE SCALE GENOMIC DNA]</scope>
    <source>
        <strain evidence="1">NY0173</strain>
    </source>
</reference>
<dbReference type="AlphaFoldDB" id="A0A391NPX0"/>
<dbReference type="SUPFAM" id="SSF117281">
    <property type="entry name" value="Kelch motif"/>
    <property type="match status" value="1"/>
</dbReference>
<gene>
    <name evidence="1" type="ORF">KIPB_006748</name>
</gene>
<protein>
    <submittedName>
        <fullName evidence="1">Uncharacterized protein</fullName>
    </submittedName>
</protein>
<keyword evidence="2" id="KW-1185">Reference proteome</keyword>